<dbReference type="EMBL" id="DWYG01000048">
    <property type="protein sequence ID" value="HJB41527.1"/>
    <property type="molecule type" value="Genomic_DNA"/>
</dbReference>
<reference evidence="5" key="2">
    <citation type="submission" date="2021-04" db="EMBL/GenBank/DDBJ databases">
        <authorList>
            <person name="Gilroy R."/>
        </authorList>
    </citation>
    <scope>NUCLEOTIDE SEQUENCE</scope>
    <source>
        <strain evidence="5">ChiBcec8-13705</strain>
    </source>
</reference>
<keyword evidence="2" id="KW-0472">Membrane</keyword>
<evidence type="ECO:0000256" key="1">
    <source>
        <dbReference type="SAM" id="MobiDB-lite"/>
    </source>
</evidence>
<feature type="compositionally biased region" description="Pro residues" evidence="1">
    <location>
        <begin position="153"/>
        <end position="181"/>
    </location>
</feature>
<evidence type="ECO:0000259" key="4">
    <source>
        <dbReference type="Pfam" id="PF12892"/>
    </source>
</evidence>
<evidence type="ECO:0000313" key="5">
    <source>
        <dbReference type="EMBL" id="HJB41527.1"/>
    </source>
</evidence>
<dbReference type="Gene3D" id="2.60.40.3050">
    <property type="match status" value="1"/>
</dbReference>
<dbReference type="Pfam" id="PF12892">
    <property type="entry name" value="FctA"/>
    <property type="match status" value="1"/>
</dbReference>
<feature type="chain" id="PRO_5039051903" description="Streptococcal pilin isopeptide linkage domain-containing protein" evidence="3">
    <location>
        <begin position="30"/>
        <end position="243"/>
    </location>
</feature>
<feature type="region of interest" description="Disordered" evidence="1">
    <location>
        <begin position="149"/>
        <end position="204"/>
    </location>
</feature>
<dbReference type="InterPro" id="IPR038174">
    <property type="entry name" value="Strep_pil_link_sf"/>
</dbReference>
<dbReference type="InterPro" id="IPR022464">
    <property type="entry name" value="Strep_pil_isopept_link"/>
</dbReference>
<keyword evidence="3" id="KW-0732">Signal</keyword>
<evidence type="ECO:0000256" key="2">
    <source>
        <dbReference type="SAM" id="Phobius"/>
    </source>
</evidence>
<feature type="domain" description="Streptococcal pilin isopeptide linkage" evidence="4">
    <location>
        <begin position="47"/>
        <end position="152"/>
    </location>
</feature>
<feature type="transmembrane region" description="Helical" evidence="2">
    <location>
        <begin position="214"/>
        <end position="234"/>
    </location>
</feature>
<accession>A0A9D2M5E2</accession>
<reference evidence="5" key="1">
    <citation type="journal article" date="2021" name="PeerJ">
        <title>Extensive microbial diversity within the chicken gut microbiome revealed by metagenomics and culture.</title>
        <authorList>
            <person name="Gilroy R."/>
            <person name="Ravi A."/>
            <person name="Getino M."/>
            <person name="Pursley I."/>
            <person name="Horton D.L."/>
            <person name="Alikhan N.F."/>
            <person name="Baker D."/>
            <person name="Gharbi K."/>
            <person name="Hall N."/>
            <person name="Watson M."/>
            <person name="Adriaenssens E.M."/>
            <person name="Foster-Nyarko E."/>
            <person name="Jarju S."/>
            <person name="Secka A."/>
            <person name="Antonio M."/>
            <person name="Oren A."/>
            <person name="Chaudhuri R.R."/>
            <person name="La Ragione R."/>
            <person name="Hildebrand F."/>
            <person name="Pallen M.J."/>
        </authorList>
    </citation>
    <scope>NUCLEOTIDE SEQUENCE</scope>
    <source>
        <strain evidence="5">ChiBcec8-13705</strain>
    </source>
</reference>
<dbReference type="AlphaFoldDB" id="A0A9D2M5E2"/>
<proteinExistence type="predicted"/>
<dbReference type="Proteomes" id="UP000886803">
    <property type="component" value="Unassembled WGS sequence"/>
</dbReference>
<feature type="signal peptide" evidence="3">
    <location>
        <begin position="1"/>
        <end position="29"/>
    </location>
</feature>
<name>A0A9D2M5E2_9FIRM</name>
<keyword evidence="2" id="KW-1133">Transmembrane helix</keyword>
<protein>
    <recommendedName>
        <fullName evidence="4">Streptococcal pilin isopeptide linkage domain-containing protein</fullName>
    </recommendedName>
</protein>
<keyword evidence="2" id="KW-0812">Transmembrane</keyword>
<evidence type="ECO:0000256" key="3">
    <source>
        <dbReference type="SAM" id="SignalP"/>
    </source>
</evidence>
<sequence length="243" mass="25506">MKRAIQKPCGLLVLPVLLAALLAPATARAADYSCTAELPVEVALNGETDEAFTVTITAEEGTPMPEETELAIAGDETGSFTGFTFTEPGDYTYTVLQQAGETEYMTYDDAVYTVVIQVTNAEDGGLTYQIFANRDDNPTEKTGAVRFLNTYAPPTPTASPAPTATPAPTAEPAPEPTPYDPGYPDIAGDESWGKAPTPTPGSGLIPQTSDAMPVMVLVIVAIVAAAAVVVLAVLRKRNGQNHE</sequence>
<organism evidence="5 6">
    <name type="scientific">Candidatus Gemmiger avicola</name>
    <dbReference type="NCBI Taxonomy" id="2838605"/>
    <lineage>
        <taxon>Bacteria</taxon>
        <taxon>Bacillati</taxon>
        <taxon>Bacillota</taxon>
        <taxon>Clostridia</taxon>
        <taxon>Eubacteriales</taxon>
        <taxon>Gemmiger</taxon>
    </lineage>
</organism>
<gene>
    <name evidence="5" type="ORF">H9945_03425</name>
</gene>
<evidence type="ECO:0000313" key="6">
    <source>
        <dbReference type="Proteomes" id="UP000886803"/>
    </source>
</evidence>
<comment type="caution">
    <text evidence="5">The sequence shown here is derived from an EMBL/GenBank/DDBJ whole genome shotgun (WGS) entry which is preliminary data.</text>
</comment>
<dbReference type="NCBIfam" id="TIGR03786">
    <property type="entry name" value="strep_pil_rpt"/>
    <property type="match status" value="1"/>
</dbReference>